<dbReference type="PANTHER" id="PTHR43329">
    <property type="entry name" value="EPOXIDE HYDROLASE"/>
    <property type="match status" value="1"/>
</dbReference>
<evidence type="ECO:0000313" key="5">
    <source>
        <dbReference type="Proteomes" id="UP000001745"/>
    </source>
</evidence>
<evidence type="ECO:0000256" key="2">
    <source>
        <dbReference type="ARBA" id="ARBA00038334"/>
    </source>
</evidence>
<sequence>MQHTSVASNMTSKIASKIDRINYNEDSRVQWRNANLNRRNYAYIYGEPVSGKWKATVFLLHGFPDLAIGWRYQIPHLLNLGFRVVAPDQLGYGRTDAPDDPKEYAFKKIAADLAQLAHQLGESRIVLCAHDWGAALAYSIYHHQHSLISHIITVCVPYSPPRTNYIPLEELVDKFLPSLGYQLQFRSGEVEKAVRSKDDVRQFLTIMYGGRTAEGEGGWSASKGVKLDKLGSFRESPLLKGEDLEYYATEFSRYGIHGPLNWYRLTEINFNDEKQYASTPKIEVPLLFIQALRDPALPPETMGKSMGKAIPDLTVKKLNTSHWALTEDPRGVNEAVEFFLGKYFPDKERSSL</sequence>
<evidence type="ECO:0000256" key="1">
    <source>
        <dbReference type="ARBA" id="ARBA00022801"/>
    </source>
</evidence>
<organism evidence="4 5">
    <name type="scientific">Talaromyces stipitatus (strain ATCC 10500 / CBS 375.48 / QM 6759 / NRRL 1006)</name>
    <name type="common">Penicillium stipitatum</name>
    <dbReference type="NCBI Taxonomy" id="441959"/>
    <lineage>
        <taxon>Eukaryota</taxon>
        <taxon>Fungi</taxon>
        <taxon>Dikarya</taxon>
        <taxon>Ascomycota</taxon>
        <taxon>Pezizomycotina</taxon>
        <taxon>Eurotiomycetes</taxon>
        <taxon>Eurotiomycetidae</taxon>
        <taxon>Eurotiales</taxon>
        <taxon>Trichocomaceae</taxon>
        <taxon>Talaromyces</taxon>
        <taxon>Talaromyces sect. Talaromyces</taxon>
    </lineage>
</organism>
<dbReference type="ESTHER" id="talsn-b8ly11">
    <property type="family name" value="Epoxide_hydrolase"/>
</dbReference>
<dbReference type="OMA" id="YQIPMLV"/>
<dbReference type="STRING" id="441959.B8LY11"/>
<dbReference type="InterPro" id="IPR000073">
    <property type="entry name" value="AB_hydrolase_1"/>
</dbReference>
<keyword evidence="5" id="KW-1185">Reference proteome</keyword>
<dbReference type="Pfam" id="PF00561">
    <property type="entry name" value="Abhydrolase_1"/>
    <property type="match status" value="1"/>
</dbReference>
<feature type="domain" description="AB hydrolase-1" evidence="3">
    <location>
        <begin position="56"/>
        <end position="165"/>
    </location>
</feature>
<dbReference type="SUPFAM" id="SSF53474">
    <property type="entry name" value="alpha/beta-Hydrolases"/>
    <property type="match status" value="1"/>
</dbReference>
<dbReference type="AlphaFoldDB" id="B8LY11"/>
<dbReference type="OrthoDB" id="408373at2759"/>
<dbReference type="VEuPathDB" id="FungiDB:TSTA_063080"/>
<reference evidence="5" key="1">
    <citation type="journal article" date="2015" name="Genome Announc.">
        <title>Genome sequence of the AIDS-associated pathogen Penicillium marneffei (ATCC18224) and its near taxonomic relative Talaromyces stipitatus (ATCC10500).</title>
        <authorList>
            <person name="Nierman W.C."/>
            <person name="Fedorova-Abrams N.D."/>
            <person name="Andrianopoulos A."/>
        </authorList>
    </citation>
    <scope>NUCLEOTIDE SEQUENCE [LARGE SCALE GENOMIC DNA]</scope>
    <source>
        <strain evidence="5">ATCC 10500 / CBS 375.48 / QM 6759 / NRRL 1006</strain>
    </source>
</reference>
<name>B8LY11_TALSN</name>
<dbReference type="PRINTS" id="PR00412">
    <property type="entry name" value="EPOXHYDRLASE"/>
</dbReference>
<dbReference type="EMBL" id="EQ962652">
    <property type="protein sequence ID" value="EED22826.1"/>
    <property type="molecule type" value="Genomic_DNA"/>
</dbReference>
<dbReference type="Proteomes" id="UP000001745">
    <property type="component" value="Unassembled WGS sequence"/>
</dbReference>
<dbReference type="eggNOG" id="KOG4178">
    <property type="taxonomic scope" value="Eukaryota"/>
</dbReference>
<dbReference type="PhylomeDB" id="B8LY11"/>
<proteinExistence type="inferred from homology"/>
<dbReference type="HOGENOM" id="CLU_020336_7_5_1"/>
<dbReference type="Gene3D" id="3.40.50.1820">
    <property type="entry name" value="alpha/beta hydrolase"/>
    <property type="match status" value="1"/>
</dbReference>
<dbReference type="InterPro" id="IPR000639">
    <property type="entry name" value="Epox_hydrolase-like"/>
</dbReference>
<dbReference type="InterPro" id="IPR029058">
    <property type="entry name" value="AB_hydrolase_fold"/>
</dbReference>
<protein>
    <submittedName>
        <fullName evidence="4">Epoxide hydrolase, putative</fullName>
    </submittedName>
</protein>
<keyword evidence="1 4" id="KW-0378">Hydrolase</keyword>
<dbReference type="RefSeq" id="XP_002340213.1">
    <property type="nucleotide sequence ID" value="XM_002340172.1"/>
</dbReference>
<dbReference type="InParanoid" id="B8LY11"/>
<evidence type="ECO:0000259" key="3">
    <source>
        <dbReference type="Pfam" id="PF00561"/>
    </source>
</evidence>
<dbReference type="GeneID" id="8101171"/>
<comment type="similarity">
    <text evidence="2">Belongs to the AB hydrolase superfamily. Epoxide hydrolase family.</text>
</comment>
<gene>
    <name evidence="4" type="ORF">TSTA_063080</name>
</gene>
<evidence type="ECO:0000313" key="4">
    <source>
        <dbReference type="EMBL" id="EED22826.1"/>
    </source>
</evidence>
<accession>B8LY11</accession>
<dbReference type="GO" id="GO:0016787">
    <property type="term" value="F:hydrolase activity"/>
    <property type="evidence" value="ECO:0007669"/>
    <property type="project" value="UniProtKB-KW"/>
</dbReference>